<name>A0AAX4PD65_9CHLO</name>
<evidence type="ECO:0000256" key="11">
    <source>
        <dbReference type="SAM" id="Phobius"/>
    </source>
</evidence>
<comment type="similarity">
    <text evidence="2">Belongs to the ERD2 family.</text>
</comment>
<dbReference type="GO" id="GO:0015031">
    <property type="term" value="P:protein transport"/>
    <property type="evidence" value="ECO:0007669"/>
    <property type="project" value="UniProtKB-KW"/>
</dbReference>
<gene>
    <name evidence="12" type="ORF">HKI87_09g56520</name>
</gene>
<feature type="transmembrane region" description="Helical" evidence="11">
    <location>
        <begin position="66"/>
        <end position="87"/>
    </location>
</feature>
<feature type="transmembrane region" description="Helical" evidence="11">
    <location>
        <begin position="37"/>
        <end position="60"/>
    </location>
</feature>
<evidence type="ECO:0000256" key="9">
    <source>
        <dbReference type="ARBA" id="ARBA00023136"/>
    </source>
</evidence>
<dbReference type="GO" id="GO:0016192">
    <property type="term" value="P:vesicle-mediated transport"/>
    <property type="evidence" value="ECO:0007669"/>
    <property type="project" value="UniProtKB-KW"/>
</dbReference>
<evidence type="ECO:0000256" key="1">
    <source>
        <dbReference type="ARBA" id="ARBA00004477"/>
    </source>
</evidence>
<keyword evidence="9 11" id="KW-0472">Membrane</keyword>
<evidence type="ECO:0000256" key="7">
    <source>
        <dbReference type="ARBA" id="ARBA00022927"/>
    </source>
</evidence>
<keyword evidence="8 11" id="KW-1133">Transmembrane helix</keyword>
<feature type="transmembrane region" description="Helical" evidence="11">
    <location>
        <begin position="266"/>
        <end position="287"/>
    </location>
</feature>
<evidence type="ECO:0000256" key="2">
    <source>
        <dbReference type="ARBA" id="ARBA00010120"/>
    </source>
</evidence>
<keyword evidence="5" id="KW-0256">Endoplasmic reticulum</keyword>
<dbReference type="EMBL" id="CP151509">
    <property type="protein sequence ID" value="WZN64098.1"/>
    <property type="molecule type" value="Genomic_DNA"/>
</dbReference>
<keyword evidence="4 11" id="KW-0812">Transmembrane</keyword>
<evidence type="ECO:0000256" key="4">
    <source>
        <dbReference type="ARBA" id="ARBA00022692"/>
    </source>
</evidence>
<sequence length="303" mass="33415">MEPARRRNAAGGGFGGITRKTTDEVLNRMKGASRGQAALGALLFSAVFLALTFAVVEWIFGGAVDVVFIAMEIVHFFGILVLMRKLLKEKSCEGLSLRTQENTAAYLVARVISGALFEGNHHTLLDFLTLAVTALVIYFMNTSLKSTVDHKRDMSRRDQLLYIIAPCLGMAVLVNPAVKMHLGFVAWVCNVLWAFSTYLEAISVVPQLKVMKQIADQVGFFERKSTADYVFALGITRFLACASWIIQPSTFGYVIAVTFQGKLWAFLTLIAEIVQTFILADFCYYYVKSVADGSGLVQFSSVV</sequence>
<feature type="transmembrane region" description="Helical" evidence="11">
    <location>
        <begin position="184"/>
        <end position="205"/>
    </location>
</feature>
<feature type="transmembrane region" description="Helical" evidence="11">
    <location>
        <begin position="160"/>
        <end position="178"/>
    </location>
</feature>
<dbReference type="PRINTS" id="PR00660">
    <property type="entry name" value="ERLUMENR"/>
</dbReference>
<keyword evidence="3" id="KW-0813">Transport</keyword>
<feature type="transmembrane region" description="Helical" evidence="11">
    <location>
        <begin position="226"/>
        <end position="246"/>
    </location>
</feature>
<dbReference type="AlphaFoldDB" id="A0AAX4PD65"/>
<evidence type="ECO:0000256" key="3">
    <source>
        <dbReference type="ARBA" id="ARBA00022448"/>
    </source>
</evidence>
<keyword evidence="7" id="KW-0653">Protein transport</keyword>
<organism evidence="12 13">
    <name type="scientific">Chloropicon roscoffensis</name>
    <dbReference type="NCBI Taxonomy" id="1461544"/>
    <lineage>
        <taxon>Eukaryota</taxon>
        <taxon>Viridiplantae</taxon>
        <taxon>Chlorophyta</taxon>
        <taxon>Chloropicophyceae</taxon>
        <taxon>Chloropicales</taxon>
        <taxon>Chloropicaceae</taxon>
        <taxon>Chloropicon</taxon>
    </lineage>
</organism>
<evidence type="ECO:0000256" key="10">
    <source>
        <dbReference type="ARBA" id="ARBA00023170"/>
    </source>
</evidence>
<dbReference type="GO" id="GO:0046923">
    <property type="term" value="F:ER retention sequence binding"/>
    <property type="evidence" value="ECO:0007669"/>
    <property type="project" value="InterPro"/>
</dbReference>
<dbReference type="PANTHER" id="PTHR10585">
    <property type="entry name" value="ER LUMEN PROTEIN RETAINING RECEPTOR"/>
    <property type="match status" value="1"/>
</dbReference>
<keyword evidence="6" id="KW-0931">ER-Golgi transport</keyword>
<dbReference type="Proteomes" id="UP001472866">
    <property type="component" value="Chromosome 09"/>
</dbReference>
<dbReference type="GO" id="GO:0005789">
    <property type="term" value="C:endoplasmic reticulum membrane"/>
    <property type="evidence" value="ECO:0007669"/>
    <property type="project" value="UniProtKB-SubCell"/>
</dbReference>
<proteinExistence type="inferred from homology"/>
<dbReference type="GO" id="GO:0006621">
    <property type="term" value="P:protein retention in ER lumen"/>
    <property type="evidence" value="ECO:0007669"/>
    <property type="project" value="InterPro"/>
</dbReference>
<dbReference type="InterPro" id="IPR000133">
    <property type="entry name" value="ER_ret_rcpt"/>
</dbReference>
<keyword evidence="13" id="KW-1185">Reference proteome</keyword>
<evidence type="ECO:0000256" key="5">
    <source>
        <dbReference type="ARBA" id="ARBA00022824"/>
    </source>
</evidence>
<comment type="subcellular location">
    <subcellularLocation>
        <location evidence="1">Endoplasmic reticulum membrane</location>
        <topology evidence="1">Multi-pass membrane protein</topology>
    </subcellularLocation>
</comment>
<dbReference type="Pfam" id="PF00810">
    <property type="entry name" value="ER_lumen_recept"/>
    <property type="match status" value="1"/>
</dbReference>
<evidence type="ECO:0000313" key="12">
    <source>
        <dbReference type="EMBL" id="WZN64098.1"/>
    </source>
</evidence>
<evidence type="ECO:0000256" key="6">
    <source>
        <dbReference type="ARBA" id="ARBA00022892"/>
    </source>
</evidence>
<evidence type="ECO:0000313" key="13">
    <source>
        <dbReference type="Proteomes" id="UP001472866"/>
    </source>
</evidence>
<accession>A0AAX4PD65</accession>
<protein>
    <submittedName>
        <fullName evidence="12">ER lumen protein-retaining receptor</fullName>
    </submittedName>
</protein>
<reference evidence="12 13" key="1">
    <citation type="submission" date="2024-03" db="EMBL/GenBank/DDBJ databases">
        <title>Complete genome sequence of the green alga Chloropicon roscoffensis RCC1871.</title>
        <authorList>
            <person name="Lemieux C."/>
            <person name="Pombert J.-F."/>
            <person name="Otis C."/>
            <person name="Turmel M."/>
        </authorList>
    </citation>
    <scope>NUCLEOTIDE SEQUENCE [LARGE SCALE GENOMIC DNA]</scope>
    <source>
        <strain evidence="12 13">RCC1871</strain>
    </source>
</reference>
<evidence type="ECO:0000256" key="8">
    <source>
        <dbReference type="ARBA" id="ARBA00022989"/>
    </source>
</evidence>
<keyword evidence="10 12" id="KW-0675">Receptor</keyword>